<feature type="domain" description="Cadherin" evidence="12">
    <location>
        <begin position="1349"/>
        <end position="1451"/>
    </location>
</feature>
<keyword evidence="3" id="KW-0677">Repeat</keyword>
<evidence type="ECO:0000256" key="7">
    <source>
        <dbReference type="ARBA" id="ARBA00023136"/>
    </source>
</evidence>
<dbReference type="CDD" id="cd11304">
    <property type="entry name" value="Cadherin_repeat"/>
    <property type="match status" value="27"/>
</dbReference>
<feature type="domain" description="Cadherin" evidence="12">
    <location>
        <begin position="1456"/>
        <end position="1572"/>
    </location>
</feature>
<proteinExistence type="predicted"/>
<feature type="domain" description="Cadherin" evidence="12">
    <location>
        <begin position="2400"/>
        <end position="2504"/>
    </location>
</feature>
<feature type="domain" description="Cadherin" evidence="12">
    <location>
        <begin position="464"/>
        <end position="574"/>
    </location>
</feature>
<dbReference type="FunFam" id="2.60.40.60:FF:000153">
    <property type="entry name" value="Dachsous cadherin-related 2"/>
    <property type="match status" value="1"/>
</dbReference>
<feature type="domain" description="Cadherin" evidence="12">
    <location>
        <begin position="2504"/>
        <end position="2604"/>
    </location>
</feature>
<feature type="domain" description="Cadherin" evidence="12">
    <location>
        <begin position="2935"/>
        <end position="3037"/>
    </location>
</feature>
<feature type="domain" description="Cadherin" evidence="12">
    <location>
        <begin position="1785"/>
        <end position="1881"/>
    </location>
</feature>
<feature type="compositionally biased region" description="Low complexity" evidence="10">
    <location>
        <begin position="177"/>
        <end position="196"/>
    </location>
</feature>
<dbReference type="GO" id="GO:0048729">
    <property type="term" value="P:tissue morphogenesis"/>
    <property type="evidence" value="ECO:0007669"/>
    <property type="project" value="UniProtKB-ARBA"/>
</dbReference>
<feature type="region of interest" description="Disordered" evidence="10">
    <location>
        <begin position="46"/>
        <end position="152"/>
    </location>
</feature>
<feature type="domain" description="Cadherin" evidence="12">
    <location>
        <begin position="2091"/>
        <end position="2195"/>
    </location>
</feature>
<dbReference type="InterPro" id="IPR002126">
    <property type="entry name" value="Cadherin-like_dom"/>
</dbReference>
<dbReference type="Gene3D" id="2.60.40.60">
    <property type="entry name" value="Cadherins"/>
    <property type="match status" value="27"/>
</dbReference>
<dbReference type="CTD" id="54798"/>
<feature type="domain" description="Cadherin" evidence="12">
    <location>
        <begin position="1668"/>
        <end position="1777"/>
    </location>
</feature>
<evidence type="ECO:0000259" key="12">
    <source>
        <dbReference type="PROSITE" id="PS50268"/>
    </source>
</evidence>
<dbReference type="FunFam" id="2.60.40.60:FF:000263">
    <property type="entry name" value="LOW QUALITY PROTEIN: protocadherin-23"/>
    <property type="match status" value="1"/>
</dbReference>
<feature type="compositionally biased region" description="Low complexity" evidence="10">
    <location>
        <begin position="87"/>
        <end position="99"/>
    </location>
</feature>
<evidence type="ECO:0000256" key="8">
    <source>
        <dbReference type="ARBA" id="ARBA00023180"/>
    </source>
</evidence>
<dbReference type="FunFam" id="2.60.40.60:FF:000080">
    <property type="entry name" value="FAT atypical cadherin 1"/>
    <property type="match status" value="1"/>
</dbReference>
<feature type="domain" description="Cadherin" evidence="12">
    <location>
        <begin position="701"/>
        <end position="820"/>
    </location>
</feature>
<dbReference type="SUPFAM" id="SSF49313">
    <property type="entry name" value="Cadherin-like"/>
    <property type="match status" value="27"/>
</dbReference>
<evidence type="ECO:0000256" key="4">
    <source>
        <dbReference type="ARBA" id="ARBA00022837"/>
    </source>
</evidence>
<dbReference type="FunFam" id="2.60.40.60:FF:000211">
    <property type="entry name" value="Dachsous cadherin-related 2"/>
    <property type="match status" value="1"/>
</dbReference>
<feature type="domain" description="Cadherin" evidence="12">
    <location>
        <begin position="585"/>
        <end position="700"/>
    </location>
</feature>
<dbReference type="PRINTS" id="PR00205">
    <property type="entry name" value="CADHERIN"/>
</dbReference>
<dbReference type="FunFam" id="2.60.40.60:FF:000278">
    <property type="entry name" value="LOW QUALITY PROTEIN: protocadherin-23"/>
    <property type="match status" value="2"/>
</dbReference>
<dbReference type="RefSeq" id="XP_025729711.1">
    <property type="nucleotide sequence ID" value="XM_025873926.1"/>
</dbReference>
<keyword evidence="8" id="KW-0325">Glycoprotein</keyword>
<dbReference type="PANTHER" id="PTHR24026">
    <property type="entry name" value="FAT ATYPICAL CADHERIN-RELATED"/>
    <property type="match status" value="1"/>
</dbReference>
<dbReference type="GO" id="GO:0060429">
    <property type="term" value="P:epithelium development"/>
    <property type="evidence" value="ECO:0007669"/>
    <property type="project" value="UniProtKB-ARBA"/>
</dbReference>
<evidence type="ECO:0000256" key="9">
    <source>
        <dbReference type="PROSITE-ProRule" id="PRU00043"/>
    </source>
</evidence>
<name>A0A3Q7QN29_CALUR</name>
<feature type="domain" description="Cadherin" evidence="12">
    <location>
        <begin position="1242"/>
        <end position="1348"/>
    </location>
</feature>
<feature type="domain" description="Cadherin" evidence="12">
    <location>
        <begin position="1882"/>
        <end position="1986"/>
    </location>
</feature>
<dbReference type="FunFam" id="2.60.40.60:FF:000035">
    <property type="entry name" value="Protocadherin Fat 3"/>
    <property type="match status" value="2"/>
</dbReference>
<feature type="domain" description="Cadherin" evidence="12">
    <location>
        <begin position="3038"/>
        <end position="3151"/>
    </location>
</feature>
<dbReference type="PROSITE" id="PS50268">
    <property type="entry name" value="CADHERIN_2"/>
    <property type="match status" value="27"/>
</dbReference>
<feature type="domain" description="Cadherin" evidence="12">
    <location>
        <begin position="2707"/>
        <end position="2822"/>
    </location>
</feature>
<feature type="region of interest" description="Disordered" evidence="10">
    <location>
        <begin position="167"/>
        <end position="196"/>
    </location>
</feature>
<feature type="domain" description="Cadherin" evidence="12">
    <location>
        <begin position="2297"/>
        <end position="2399"/>
    </location>
</feature>
<dbReference type="FunFam" id="2.60.40.60:FF:000318">
    <property type="entry name" value="Dachsous cadherin-related 2"/>
    <property type="match status" value="1"/>
</dbReference>
<evidence type="ECO:0000256" key="2">
    <source>
        <dbReference type="ARBA" id="ARBA00022692"/>
    </source>
</evidence>
<reference key="1">
    <citation type="submission" date="2019-01" db="UniProtKB">
        <authorList>
            <consortium name="RefSeq"/>
        </authorList>
    </citation>
    <scope>IDENTIFICATION</scope>
</reference>
<evidence type="ECO:0000256" key="6">
    <source>
        <dbReference type="ARBA" id="ARBA00022989"/>
    </source>
</evidence>
<dbReference type="FunFam" id="2.60.40.60:FF:000181">
    <property type="entry name" value="Predicted protein"/>
    <property type="match status" value="2"/>
</dbReference>
<dbReference type="FunFam" id="2.60.40.60:FF:000201">
    <property type="entry name" value="Dachsous cadherin-related 1"/>
    <property type="match status" value="1"/>
</dbReference>
<gene>
    <name evidence="14" type="primary">DCHS2</name>
</gene>
<feature type="domain" description="Cadherin" evidence="12">
    <location>
        <begin position="238"/>
        <end position="340"/>
    </location>
</feature>
<evidence type="ECO:0000313" key="14">
    <source>
        <dbReference type="RefSeq" id="XP_025729711.1"/>
    </source>
</evidence>
<dbReference type="FunFam" id="2.60.40.60:FF:000304">
    <property type="entry name" value="Dachsous cadherin-related 2"/>
    <property type="match status" value="1"/>
</dbReference>
<dbReference type="PANTHER" id="PTHR24026:SF133">
    <property type="entry name" value="CADHERIN-RELATED FAMILY MEMBER 2"/>
    <property type="match status" value="1"/>
</dbReference>
<protein>
    <submittedName>
        <fullName evidence="14">Protocadherin-23</fullName>
    </submittedName>
</protein>
<feature type="domain" description="Cadherin" evidence="12">
    <location>
        <begin position="1137"/>
        <end position="1239"/>
    </location>
</feature>
<feature type="compositionally biased region" description="Basic and acidic residues" evidence="10">
    <location>
        <begin position="100"/>
        <end position="110"/>
    </location>
</feature>
<dbReference type="GO" id="GO:0005886">
    <property type="term" value="C:plasma membrane"/>
    <property type="evidence" value="ECO:0007669"/>
    <property type="project" value="InterPro"/>
</dbReference>
<dbReference type="FunFam" id="2.60.40.60:FF:000020">
    <property type="entry name" value="Dachsous cadherin-related 1b"/>
    <property type="match status" value="2"/>
</dbReference>
<evidence type="ECO:0000313" key="13">
    <source>
        <dbReference type="Proteomes" id="UP000286641"/>
    </source>
</evidence>
<keyword evidence="7 11" id="KW-0472">Membrane</keyword>
<feature type="domain" description="Cadherin" evidence="12">
    <location>
        <begin position="341"/>
        <end position="463"/>
    </location>
</feature>
<dbReference type="FunFam" id="2.60.40.60:FF:000226">
    <property type="entry name" value="Dachsous, isoform B"/>
    <property type="match status" value="1"/>
</dbReference>
<reference evidence="14" key="2">
    <citation type="submission" date="2025-08" db="UniProtKB">
        <authorList>
            <consortium name="RefSeq"/>
        </authorList>
    </citation>
    <scope>IDENTIFICATION</scope>
    <source>
        <tissue evidence="14">Blood</tissue>
    </source>
</reference>
<feature type="compositionally biased region" description="Basic and acidic residues" evidence="10">
    <location>
        <begin position="3284"/>
        <end position="3298"/>
    </location>
</feature>
<sequence>MEGGRRGGAAAPASPHPAPLGPQSRGRPQACATAARLAAQICASFLPRSPLLGPRPRRERALLQSGHSQVGVGPRVRRVTGGEEKGAGAAWAGSELEPGGPRRPETRRGEAVPGAAGTAAAGAFSPSLPPSSAPARRPHSASQPLLHPLPRADPQPLLLAVTREPSRFTGGETSPAGRRMGQGHQQRGAPAGKRLLFPGRRGSPRGLPGGGGAPGGQRFLLWLFMHAWLCAASGSHAQVFNLSLSVDEGLPPDTLVGDIRAGLPAAQQQEGDGFFLSEDSDDSPLLDDFHVHPDTGIIRTARCLDRERRDHYSFVAATLLGAVVQVEIRVNDVNDHSPSFPRDSLQLDVSELSPPGTAFRLPGARDPDAGLFSTQGYTLLQPSDLLEDPAGPFFQLRYGTPGSPPSSSPLEPLYLVLLRRLDREAAATHKLHIEAWDGGLPRRTGHLLVELRVLDENDNPPVFEQGEYRAAVREDARPGAEVCRVRATDRDLGPNGHVRYSIRARPALGPLGDGAYFTVEEMSGVVRVQRPLDREAQAWHQLVVEARDGGAEPEVATVRVSIAVLDVNDNPPTIHLLFLTEGGAARVSEGAALGDYVARVSVSDADGGPEQEEEAVGEPGVALGRGSISLSLEGGDGAFALSSGGSPGVFFLCVEGPLDRESRDLYDLRLVATDAGSPPLSTEETLLLRVADLNDQPPLFSREHYLASVSEAAAPGTAVVWVSASDADEAGTDHARLRYALVHLPGRCNPEGVWPTAECGPSFTIDPESGMISTVRSLDREVQEAVELRVVAQDLGEPPLSATCLVSITVDDVNDNEPIFQRQVYNATLVEHAPVGHCFLQVKASDADAGLYGFVEYSLYDGFQSYDVSPAFQIDPHDGRICVSQDIDRERDPATYDLLVKAKDGGGLSAQAFVRVEMEDVNDNEPVFNPSTYMMSISGQTQPGTEIINVLATDRDSGIYGTVAYELIPGDLSSLFTIDSTTGIIYLMSTLSHLESTTLLLMVCARDGGGLASAINADVTIHILQTMLSPAEFERPKYTFSVYEDAPEDSPVGTVKAKESSNSSEPIFYRISSGDLDRKFSIHPWLGVIRTQKPLDHETQPVVVLTVQAQLGGSPTYSSTEVNVTVIDVNDNQPVFPKASDEVKISQTTLPGTALYLARAQDKDSGQNGFIRYTIASQDPSIFAIDSRLGAVYLNGSLGSHVPRKCMLTLLAQDLGVPPRASLLVLTVAIEEQEQSPSLTFENLVYQVEVSESLSLMTQILQIQAYPLGPQRTTSQLLYSLEPSTDSAVFGVRPDTGWIYLRRQLDYESTQTYNFRVFAWIPEDRLSQNVSTSVIVHVLDENDNSPTFLHDVLFLKVEESPVPQGVIGKITAIDRDSGKNGQLSYFLLSDGKFFKMNPNTGELISWVALDHELQVHHQVTVLVTDHGSPPRNATMVVYISVTDINDNRPYFPQCLPGEELHIKVLEGQPVNMLVTTVFAKDFDEGNNAEVVYSVSSEDSSDDFKIDANSGEIRTTTILSYNHRPSYRMTVIASDQGVPPLQGQAVINIQVIPLSKGRAIISQNIRHLVLPENLKPAKIMSLIKSPDHLQQHHNGKLHFSIAADDKDGHFEIDSSTGDLFLSKELDYEITSHYLFRVVTKDHSKTPPLNSTVFLSIDVEDQNDHSPSFQEELIVISVEENVPIGTLVHVFNAKDGDGSFLNSRIQYFIESHHPEMSPFLIHPSFGTLVTASPLDREKVPTVILTITASDQAVNVTDRRLQSLMAKVVILDVNDHSPTFMSFPVAHIKEDATVGSLVHHISAQDPDEGRNGRVTYSILSGNENTAFMLDKSSGLLTTTCPLDYEIKAQHILTLLALDDGIPALSSSQTLTITVLDVNDEAPVFQQNLYEASVKENQNPGQFVTRVEAMDKDSGINSKFQFEIMPGASSGFFKINPDTGEVVTTTILDREVREVFTLRVLVRDGGVPSLSGTTTILCTVEDENDHAPEIIVPGHDIEVLENQEPGVVYTVLASDMDSGNNGAVRYHVIDGNTDEYFAINETSGELSTTRALDREQVSNITLVILCSDLGDPPRSSLVQLQVRVLDDNDHGPSFPMLHYRASVREDAQVGTVVLVLSAVDKDEGLNGQTEYLLVDEASSAFTIDAVAGTLRTRHTLDREARSQHTFRAVARDCSVQGSRSTTVIIEVHVTDVNDNDPVWAQNPLEIFLSPQSPINQTTVILTASDPDLGPNGTVIFSFAETQSMFSIDKYTGEVQLRHRPSSEYFPIWLQLKVRDQGVPARTTTGLLVVHMEGEDVKISFSHYLYKATVTENCDAGTSIVTVKAVAPDPTQDSIKYSIFSGNEDGVFSLCSNSGELTVKKPKFLDFEVRHEVQLIVLAESRGHRAYSKVAVLIQDVNDNLPCFEQSVYQVSVSEGLSHNAHIIQVFAADLDSGMNGLAEYSILSGNQEEAFHIDAQSGVITANAVLDYELTRSYSLIVQATDKGMPRLSGTSVIKIQVTDINDNAPAFLPSEAVEIAENSLPGIVVTQISVHDVDLNPAFIFNFAKESNPGIKFAIDQNTGAVVLVKTLDFEEATKYELFIQISDTVHETEGTLIVHVVDVNDNPPVFSQDSYQVTVPESVPVGYSVLTVAATDLESNENISYRILSSSKEFSIDPMNGTIFTINPVLLLDKKSRVQFLVEASDGGIPDLRALTLVEIEIQDMNNYAPEFAVEYYNLSLREDAQIGGTLVTFSTIDHDWTRENTHVDYSIISGNSQNNFHVETSFIHSEYPYKQVGYLVLLHSLDREAADSHKLVILASDHGFPPMSSTATVAIEVLDVNDNPPKFSSLKYHAHVKESTPLGSHITVVSAHDRDVGSHAEIIYHIISGNEMGHFHLEEKTGVLYLIKPLDYEETTKFTLTIQASDEEKKHFSFAIVLINVLDDNDHAPQFMFSSLNCVVPENVPVFSTICSVNALDFDAGPYGELTYSVLSPCSVTHGMPRDHDPFLIDPLTGDIHTQQVLDYENDNKYCLTVQAKDKGDSTATLTVWLDIEGIDEFEPMFTQEEYFFNLPEKNKVRQLIGRVEASDADAGIDGVVLYSLDAPSPFFLVNKTNGNIYLTRAPPLIRSQFREQDTIEMKIIARSPKPDSRFTLCTVFVNVSSFSEGQHSGVSGSSFSISLTVSFLVFLIFIFILIVLILRHKQKDAANNYKDKKTSSTLDISLRLTTEGSLLKPFQKTNEGNNAVVPADSLPEWLSLISIMEKDIVNLYRHSNSSGHCSVEGETAEDKEIQRINEHPYRKDAGSALSDQESRVPDSGIPRDSDQLSCLSGETDVVVTAETAETSHAFEEEDQEGCGTTYAQNNVLPQTLKKREAKGSIQADVRRESVFISGDQEARCVALSTQRTSNHDVRGNYHWDYLLSWEPKFQPLASVFNDIAKLKDEYLQTSGIPKEKSLVFPPPLITAVAQPGLKAVPPRMPARTPGQVLHKYPHSPLPYHLSSLPEAMAPSFSPSLFLLTAKTPAVTPRSSRGESSGTHLSGTCHELKAEDEVQI</sequence>
<dbReference type="FunFam" id="2.60.40.60:FF:000140">
    <property type="entry name" value="Dachsous cadherin-related 1"/>
    <property type="match status" value="1"/>
</dbReference>
<feature type="compositionally biased region" description="Basic and acidic residues" evidence="10">
    <location>
        <begin position="3517"/>
        <end position="3527"/>
    </location>
</feature>
<dbReference type="InterPro" id="IPR015919">
    <property type="entry name" value="Cadherin-like_sf"/>
</dbReference>
<feature type="domain" description="Cadherin" evidence="12">
    <location>
        <begin position="2196"/>
        <end position="2287"/>
    </location>
</feature>
<dbReference type="SMART" id="SM00112">
    <property type="entry name" value="CA"/>
    <property type="match status" value="27"/>
</dbReference>
<evidence type="ECO:0000256" key="11">
    <source>
        <dbReference type="SAM" id="Phobius"/>
    </source>
</evidence>
<evidence type="ECO:0000256" key="5">
    <source>
        <dbReference type="ARBA" id="ARBA00022889"/>
    </source>
</evidence>
<dbReference type="GO" id="GO:0003007">
    <property type="term" value="P:heart morphogenesis"/>
    <property type="evidence" value="ECO:0007669"/>
    <property type="project" value="UniProtKB-ARBA"/>
</dbReference>
<dbReference type="FunFam" id="2.60.40.60:FF:000081">
    <property type="entry name" value="protocadherin Fat 4"/>
    <property type="match status" value="1"/>
</dbReference>
<dbReference type="FunFam" id="2.60.40.60:FF:000116">
    <property type="entry name" value="Dachsous cadherin-related 2"/>
    <property type="match status" value="1"/>
</dbReference>
<dbReference type="GO" id="GO:0007156">
    <property type="term" value="P:homophilic cell adhesion via plasma membrane adhesion molecules"/>
    <property type="evidence" value="ECO:0007669"/>
    <property type="project" value="InterPro"/>
</dbReference>
<dbReference type="Proteomes" id="UP000286641">
    <property type="component" value="Unplaced"/>
</dbReference>
<feature type="domain" description="Cadherin" evidence="12">
    <location>
        <begin position="2605"/>
        <end position="2706"/>
    </location>
</feature>
<feature type="compositionally biased region" description="Polar residues" evidence="10">
    <location>
        <begin position="3500"/>
        <end position="3513"/>
    </location>
</feature>
<feature type="domain" description="Cadherin" evidence="12">
    <location>
        <begin position="1034"/>
        <end position="1136"/>
    </location>
</feature>
<feature type="domain" description="Cadherin" evidence="12">
    <location>
        <begin position="1561"/>
        <end position="1667"/>
    </location>
</feature>
<feature type="transmembrane region" description="Helical" evidence="11">
    <location>
        <begin position="3151"/>
        <end position="3174"/>
    </location>
</feature>
<feature type="domain" description="Cadherin" evidence="12">
    <location>
        <begin position="821"/>
        <end position="928"/>
    </location>
</feature>
<keyword evidence="5" id="KW-0130">Cell adhesion</keyword>
<organism evidence="13 14">
    <name type="scientific">Callorhinus ursinus</name>
    <name type="common">Northern fur seal</name>
    <dbReference type="NCBI Taxonomy" id="34884"/>
    <lineage>
        <taxon>Eukaryota</taxon>
        <taxon>Metazoa</taxon>
        <taxon>Chordata</taxon>
        <taxon>Craniata</taxon>
        <taxon>Vertebrata</taxon>
        <taxon>Euteleostomi</taxon>
        <taxon>Mammalia</taxon>
        <taxon>Eutheria</taxon>
        <taxon>Laurasiatheria</taxon>
        <taxon>Carnivora</taxon>
        <taxon>Caniformia</taxon>
        <taxon>Pinnipedia</taxon>
        <taxon>Otariidae</taxon>
        <taxon>Callorhinus</taxon>
    </lineage>
</organism>
<feature type="region of interest" description="Disordered" evidence="10">
    <location>
        <begin position="3499"/>
        <end position="3527"/>
    </location>
</feature>
<dbReference type="GO" id="GO:0005509">
    <property type="term" value="F:calcium ion binding"/>
    <property type="evidence" value="ECO:0007669"/>
    <property type="project" value="UniProtKB-UniRule"/>
</dbReference>
<feature type="domain" description="Cadherin" evidence="12">
    <location>
        <begin position="1987"/>
        <end position="2090"/>
    </location>
</feature>
<evidence type="ECO:0000256" key="10">
    <source>
        <dbReference type="SAM" id="MobiDB-lite"/>
    </source>
</evidence>
<feature type="region of interest" description="Disordered" evidence="10">
    <location>
        <begin position="1"/>
        <end position="29"/>
    </location>
</feature>
<dbReference type="InParanoid" id="A0A3Q7QN29"/>
<dbReference type="FunFam" id="2.60.40.60:FF:000227">
    <property type="entry name" value="Dachsous cadherin-related 2"/>
    <property type="match status" value="1"/>
</dbReference>
<dbReference type="GO" id="GO:0007163">
    <property type="term" value="P:establishment or maintenance of cell polarity"/>
    <property type="evidence" value="ECO:0007669"/>
    <property type="project" value="UniProtKB-ARBA"/>
</dbReference>
<feature type="compositionally biased region" description="Low complexity" evidence="10">
    <location>
        <begin position="111"/>
        <end position="126"/>
    </location>
</feature>
<dbReference type="Pfam" id="PF00028">
    <property type="entry name" value="Cadherin"/>
    <property type="match status" value="23"/>
</dbReference>
<dbReference type="PROSITE" id="PS00232">
    <property type="entry name" value="CADHERIN_1"/>
    <property type="match status" value="13"/>
</dbReference>
<feature type="domain" description="Cadherin" evidence="12">
    <location>
        <begin position="2823"/>
        <end position="2926"/>
    </location>
</feature>
<feature type="region of interest" description="Disordered" evidence="10">
    <location>
        <begin position="3271"/>
        <end position="3299"/>
    </location>
</feature>
<dbReference type="FunFam" id="2.60.40.60:FF:000267">
    <property type="entry name" value="Dachsous cadherin-related 2"/>
    <property type="match status" value="1"/>
</dbReference>
<dbReference type="FunFam" id="2.60.40.60:FF:000150">
    <property type="entry name" value="Dachsous cadherin-related 1"/>
    <property type="match status" value="1"/>
</dbReference>
<evidence type="ECO:0000256" key="1">
    <source>
        <dbReference type="ARBA" id="ARBA00004370"/>
    </source>
</evidence>
<keyword evidence="6 11" id="KW-1133">Transmembrane helix</keyword>
<dbReference type="InterPro" id="IPR020894">
    <property type="entry name" value="Cadherin_CS"/>
</dbReference>
<keyword evidence="2 11" id="KW-0812">Transmembrane</keyword>
<accession>A0A3Q7QN29</accession>
<dbReference type="FunFam" id="2.60.40.60:FF:000359">
    <property type="entry name" value="LOW QUALITY PROTEIN: protocadherin-23"/>
    <property type="match status" value="1"/>
</dbReference>
<dbReference type="FunFam" id="2.60.40.60:FF:000269">
    <property type="entry name" value="Dachsous cadherin-related 2"/>
    <property type="match status" value="1"/>
</dbReference>
<dbReference type="FunFam" id="2.60.40.60:FF:000255">
    <property type="entry name" value="protocadherin-23 isoform X2"/>
    <property type="match status" value="1"/>
</dbReference>
<dbReference type="GO" id="GO:0030154">
    <property type="term" value="P:cell differentiation"/>
    <property type="evidence" value="ECO:0007669"/>
    <property type="project" value="UniProtKB-ARBA"/>
</dbReference>
<evidence type="ECO:0000256" key="3">
    <source>
        <dbReference type="ARBA" id="ARBA00022737"/>
    </source>
</evidence>
<dbReference type="FunFam" id="2.60.40.60:FF:000236">
    <property type="entry name" value="Dachsous, isoform B"/>
    <property type="match status" value="1"/>
</dbReference>
<keyword evidence="4 9" id="KW-0106">Calcium</keyword>
<feature type="domain" description="Cadherin" evidence="12">
    <location>
        <begin position="929"/>
        <end position="1038"/>
    </location>
</feature>
<dbReference type="FunFam" id="2.60.40.60:FF:000101">
    <property type="entry name" value="FAT atypical cadherin 4"/>
    <property type="match status" value="1"/>
</dbReference>
<comment type="subcellular location">
    <subcellularLocation>
        <location evidence="1">Membrane</location>
    </subcellularLocation>
</comment>
<keyword evidence="13" id="KW-1185">Reference proteome</keyword>